<evidence type="ECO:0000259" key="3">
    <source>
        <dbReference type="PROSITE" id="PS50836"/>
    </source>
</evidence>
<comment type="caution">
    <text evidence="4">The sequence shown here is derived from an EMBL/GenBank/DDBJ whole genome shotgun (WGS) entry which is preliminary data.</text>
</comment>
<feature type="compositionally biased region" description="Polar residues" evidence="1">
    <location>
        <begin position="188"/>
        <end position="210"/>
    </location>
</feature>
<accession>A0A3M7PUN0</accession>
<evidence type="ECO:0000313" key="4">
    <source>
        <dbReference type="EMBL" id="RNA02856.1"/>
    </source>
</evidence>
<sequence length="521" mass="58436">MYFCQFVVINLIWLVLSTVTCVQLPCRLAQDPNCTLTISYHPQENLLAFHLDVQKLDCQWLAIGFNTQPFMIGTTVIVLEFTDNLRAYNGFLKYYNEPIYENNDLVNFELVHLNGRFGVKFKRSLDLFTEGALNFSNCNFVVVGVGALVADKFYTHVDTPVYSDSCWTKLDFNQITTRSDQIFTSSELSTDTGTTKGIESTNSTKFTTKNPADDEIKLTQADLGAANNSTTTSSATTTYSASDSSESSFFSSNSYQDQTSSTEIRFETTKFSSQELKKTSLMDDKLSQTTEFLLFPITTENSFSKTQIINESRITSPKERVTLSFISMASNSIHQTEEESNSAVVNTTVQPELLTESTNVETLVESTEREISDVVRNTTAEILIQSSSKINMIETTEGEGIDEEKITTEDSEIFTDSTKMEDLIRTTVQKVNDIVKITTEDSDILTESTIVEDLMRTTEGKVNDIVELTTEDSEIFTDSTKMEDLIRTTEGNVNDTLKITTEDSDILTESTLMEDLVRTTE</sequence>
<protein>
    <recommendedName>
        <fullName evidence="3">DOMON domain-containing protein</fullName>
    </recommendedName>
</protein>
<gene>
    <name evidence="4" type="ORF">BpHYR1_012289</name>
</gene>
<feature type="signal peptide" evidence="2">
    <location>
        <begin position="1"/>
        <end position="21"/>
    </location>
</feature>
<feature type="domain" description="DOMON" evidence="3">
    <location>
        <begin position="32"/>
        <end position="147"/>
    </location>
</feature>
<keyword evidence="2" id="KW-0732">Signal</keyword>
<dbReference type="PROSITE" id="PS50836">
    <property type="entry name" value="DOMON"/>
    <property type="match status" value="1"/>
</dbReference>
<evidence type="ECO:0000256" key="1">
    <source>
        <dbReference type="SAM" id="MobiDB-lite"/>
    </source>
</evidence>
<feature type="region of interest" description="Disordered" evidence="1">
    <location>
        <begin position="188"/>
        <end position="211"/>
    </location>
</feature>
<evidence type="ECO:0000256" key="2">
    <source>
        <dbReference type="SAM" id="SignalP"/>
    </source>
</evidence>
<dbReference type="OrthoDB" id="10635332at2759"/>
<dbReference type="STRING" id="10195.A0A3M7PUN0"/>
<reference evidence="4 5" key="1">
    <citation type="journal article" date="2018" name="Sci. Rep.">
        <title>Genomic signatures of local adaptation to the degree of environmental predictability in rotifers.</title>
        <authorList>
            <person name="Franch-Gras L."/>
            <person name="Hahn C."/>
            <person name="Garcia-Roger E.M."/>
            <person name="Carmona M.J."/>
            <person name="Serra M."/>
            <person name="Gomez A."/>
        </authorList>
    </citation>
    <scope>NUCLEOTIDE SEQUENCE [LARGE SCALE GENOMIC DNA]</scope>
    <source>
        <strain evidence="4">HYR1</strain>
    </source>
</reference>
<keyword evidence="5" id="KW-1185">Reference proteome</keyword>
<dbReference type="EMBL" id="REGN01008739">
    <property type="protein sequence ID" value="RNA02856.1"/>
    <property type="molecule type" value="Genomic_DNA"/>
</dbReference>
<feature type="compositionally biased region" description="Low complexity" evidence="1">
    <location>
        <begin position="228"/>
        <end position="254"/>
    </location>
</feature>
<proteinExistence type="predicted"/>
<feature type="non-terminal residue" evidence="4">
    <location>
        <position position="521"/>
    </location>
</feature>
<name>A0A3M7PUN0_BRAPC</name>
<feature type="region of interest" description="Disordered" evidence="1">
    <location>
        <begin position="227"/>
        <end position="254"/>
    </location>
</feature>
<dbReference type="Proteomes" id="UP000276133">
    <property type="component" value="Unassembled WGS sequence"/>
</dbReference>
<organism evidence="4 5">
    <name type="scientific">Brachionus plicatilis</name>
    <name type="common">Marine rotifer</name>
    <name type="synonym">Brachionus muelleri</name>
    <dbReference type="NCBI Taxonomy" id="10195"/>
    <lineage>
        <taxon>Eukaryota</taxon>
        <taxon>Metazoa</taxon>
        <taxon>Spiralia</taxon>
        <taxon>Gnathifera</taxon>
        <taxon>Rotifera</taxon>
        <taxon>Eurotatoria</taxon>
        <taxon>Monogononta</taxon>
        <taxon>Pseudotrocha</taxon>
        <taxon>Ploima</taxon>
        <taxon>Brachionidae</taxon>
        <taxon>Brachionus</taxon>
    </lineage>
</organism>
<dbReference type="InterPro" id="IPR005018">
    <property type="entry name" value="DOMON_domain"/>
</dbReference>
<feature type="chain" id="PRO_5018156874" description="DOMON domain-containing protein" evidence="2">
    <location>
        <begin position="22"/>
        <end position="521"/>
    </location>
</feature>
<evidence type="ECO:0000313" key="5">
    <source>
        <dbReference type="Proteomes" id="UP000276133"/>
    </source>
</evidence>
<dbReference type="AlphaFoldDB" id="A0A3M7PUN0"/>